<dbReference type="Gene3D" id="3.40.50.2000">
    <property type="entry name" value="Glycogen Phosphorylase B"/>
    <property type="match status" value="2"/>
</dbReference>
<gene>
    <name evidence="3" type="ORF">Rsub_03538</name>
</gene>
<dbReference type="CDD" id="cd03788">
    <property type="entry name" value="GT20_TPS"/>
    <property type="match status" value="1"/>
</dbReference>
<name>A0A2V0NV37_9CHLO</name>
<evidence type="ECO:0000313" key="3">
    <source>
        <dbReference type="EMBL" id="GBF90542.1"/>
    </source>
</evidence>
<dbReference type="InParanoid" id="A0A2V0NV37"/>
<dbReference type="PANTHER" id="PTHR10788:SF94">
    <property type="entry name" value="ALPHA,ALPHA-TREHALOSE-PHOSPHATE SYNTHASE [UDP-FORMING] 5"/>
    <property type="match status" value="1"/>
</dbReference>
<dbReference type="GO" id="GO:0016757">
    <property type="term" value="F:glycosyltransferase activity"/>
    <property type="evidence" value="ECO:0007669"/>
    <property type="project" value="UniProtKB-KW"/>
</dbReference>
<dbReference type="STRING" id="307507.A0A2V0NV37"/>
<dbReference type="GO" id="GO:0005829">
    <property type="term" value="C:cytosol"/>
    <property type="evidence" value="ECO:0007669"/>
    <property type="project" value="TreeGrafter"/>
</dbReference>
<accession>A0A2V0NV37</accession>
<evidence type="ECO:0000256" key="1">
    <source>
        <dbReference type="ARBA" id="ARBA00022676"/>
    </source>
</evidence>
<protein>
    <submittedName>
        <fullName evidence="3">Trehalose-6-phosphate synthase phosphatase</fullName>
    </submittedName>
</protein>
<dbReference type="Proteomes" id="UP000247498">
    <property type="component" value="Unassembled WGS sequence"/>
</dbReference>
<dbReference type="SUPFAM" id="SSF53756">
    <property type="entry name" value="UDP-Glycosyltransferase/glycogen phosphorylase"/>
    <property type="match status" value="1"/>
</dbReference>
<sequence>MNKTMGGSYHNLVALADAKYSDARQVSATAARSPLSLATHSSSALSLDSQGGRSRLIIVSNVLPVHQRRVGVGWEFEGNEDALIAQAMDGIPEEYDVIFVGCTPSDVDIMEQEEVTQQLKAFGCAPVFLPPDVRERYYKGFCKQQLWPLFHYVLPMSPSSAGRYCAELWQAYVKANKAFTERVVEECATDADTVWIHDYHLLAMPSLLRKRFNKIRCGLFLHSPFPSSEMFRAFPKRDELLRSMLNADLIGFHTFDYARHFLSCCSRMLGLEHQTTRGSISVEYYGRNVGVKIMPTGVNPARLLSGFDWPEFRWRRGELRSQFEGRKLLLGLDDMDVFKGIELKLQAFERVLEDHPEFVGQVVLAQITDAPRSSGKELSDLNEYVDALVERINARFGRPGYQPVFYLRRPMPLHERIAFLSLADAAVVTATRDGMNLVPYEYVVCRQGPGGKGLEEPEAPRESMLVVSEFVGCSPSLSGAIRVNPWSIEGVADGMYAALRASKQERALRHDKHWRYVSQHTVAYWAQSFVTDL</sequence>
<comment type="caution">
    <text evidence="3">The sequence shown here is derived from an EMBL/GenBank/DDBJ whole genome shotgun (WGS) entry which is preliminary data.</text>
</comment>
<organism evidence="3 4">
    <name type="scientific">Raphidocelis subcapitata</name>
    <dbReference type="NCBI Taxonomy" id="307507"/>
    <lineage>
        <taxon>Eukaryota</taxon>
        <taxon>Viridiplantae</taxon>
        <taxon>Chlorophyta</taxon>
        <taxon>core chlorophytes</taxon>
        <taxon>Chlorophyceae</taxon>
        <taxon>CS clade</taxon>
        <taxon>Sphaeropleales</taxon>
        <taxon>Selenastraceae</taxon>
        <taxon>Raphidocelis</taxon>
    </lineage>
</organism>
<dbReference type="Pfam" id="PF00982">
    <property type="entry name" value="Glyco_transf_20"/>
    <property type="match status" value="1"/>
</dbReference>
<evidence type="ECO:0000256" key="2">
    <source>
        <dbReference type="ARBA" id="ARBA00022679"/>
    </source>
</evidence>
<proteinExistence type="predicted"/>
<keyword evidence="2" id="KW-0808">Transferase</keyword>
<keyword evidence="4" id="KW-1185">Reference proteome</keyword>
<keyword evidence="1" id="KW-0328">Glycosyltransferase</keyword>
<feature type="non-terminal residue" evidence="3">
    <location>
        <position position="533"/>
    </location>
</feature>
<dbReference type="InterPro" id="IPR001830">
    <property type="entry name" value="Glyco_trans_20"/>
</dbReference>
<dbReference type="FunFam" id="3.40.50.2000:FF:000010">
    <property type="entry name" value="Alpha,alpha-trehalose-phosphate synthase"/>
    <property type="match status" value="1"/>
</dbReference>
<dbReference type="PANTHER" id="PTHR10788">
    <property type="entry name" value="TREHALOSE-6-PHOSPHATE SYNTHASE"/>
    <property type="match status" value="1"/>
</dbReference>
<dbReference type="GO" id="GO:0005992">
    <property type="term" value="P:trehalose biosynthetic process"/>
    <property type="evidence" value="ECO:0007669"/>
    <property type="project" value="InterPro"/>
</dbReference>
<dbReference type="GO" id="GO:0004805">
    <property type="term" value="F:trehalose-phosphatase activity"/>
    <property type="evidence" value="ECO:0007669"/>
    <property type="project" value="TreeGrafter"/>
</dbReference>
<dbReference type="AlphaFoldDB" id="A0A2V0NV37"/>
<dbReference type="EMBL" id="BDRX01000017">
    <property type="protein sequence ID" value="GBF90542.1"/>
    <property type="molecule type" value="Genomic_DNA"/>
</dbReference>
<dbReference type="FunCoup" id="A0A2V0NV37">
    <property type="interactions" value="863"/>
</dbReference>
<dbReference type="OrthoDB" id="755951at2759"/>
<dbReference type="FunFam" id="3.40.50.2000:FF:000079">
    <property type="entry name" value="Trehalose-6-phosphate synthase 8"/>
    <property type="match status" value="1"/>
</dbReference>
<reference evidence="3 4" key="1">
    <citation type="journal article" date="2018" name="Sci. Rep.">
        <title>Raphidocelis subcapitata (=Pseudokirchneriella subcapitata) provides an insight into genome evolution and environmental adaptations in the Sphaeropleales.</title>
        <authorList>
            <person name="Suzuki S."/>
            <person name="Yamaguchi H."/>
            <person name="Nakajima N."/>
            <person name="Kawachi M."/>
        </authorList>
    </citation>
    <scope>NUCLEOTIDE SEQUENCE [LARGE SCALE GENOMIC DNA]</scope>
    <source>
        <strain evidence="3 4">NIES-35</strain>
    </source>
</reference>
<evidence type="ECO:0000313" key="4">
    <source>
        <dbReference type="Proteomes" id="UP000247498"/>
    </source>
</evidence>